<sequence length="692" mass="73362">MSKGANVGLTSLGEDTGSVTVSLSWSSTAGDGDADVSVLLLGPDGKVRGDEDFYFYNHPSAADGTVHLLGKSPTDDGSEDRIGVDLAAMPAEVSRVVVAASQYGTATFGDLDGLRLTVSDRSGEPLLGFSIGDASIETAFVFGELYRREDAWKFRAVGQGYESGLAGLATDFGIDIVDDTDAETETETGAGAGDGADVAAAASSTAPAGPVAAAAATGEAPARPVEAAPVPVPPIEAAPAAPARKRTARTAKKKVTLPKAEKKSLAENDTWRPARLFPVPSFRSDKEREMRATSVLLAAMTEVPEFGRRLTAGFGAPAGRMQAFTEVSLPHGDTPKRPDGVIRVERAGKLWTALLETKTNGNPLKAEQVQNYVDIAARRAYEAVITLSNDVALEGRPLVDVKRDARRKHKVSLWHLSWAEVAHQAQMLIRHEGVSNEAHAWLLQELLHYLQHENSGCHGFQNMGPAWVPVRGAVDSETLCQGDPRAVEVVESWERLIRQVCLRLGGELGQKALPVQRARRGSDPGARRAALADALCEDGRLTAELRVDGSPGVLAITADLRTGKLRTSIEVASPAGGSPLICAKRLLRVLTHAPADLHVETLVDGGGGPRSTLERLRPEPADLLPKDGAAITGFRLSLFKGMGGARGNAESGFIRSVDDAVDRFHTTVVTHLVGLERPSVPRSRRAESPVPA</sequence>
<accession>A0ACD5APE0</accession>
<evidence type="ECO:0000313" key="2">
    <source>
        <dbReference type="Proteomes" id="UP001432251"/>
    </source>
</evidence>
<proteinExistence type="predicted"/>
<name>A0ACD5APE0_9ACTN</name>
<dbReference type="Proteomes" id="UP001432251">
    <property type="component" value="Chromosome"/>
</dbReference>
<reference evidence="1" key="1">
    <citation type="journal article" date="2025" name="Int. J. Syst. Evol. Microbiol.">
        <title>Streptomyces citrinus sp. nov., with yellow diffusible pigment.</title>
        <authorList>
            <person name="He Y."/>
            <person name="Yang E."/>
            <person name="Xu J."/>
            <person name="Sun Y."/>
            <person name="Sun L."/>
        </authorList>
    </citation>
    <scope>NUCLEOTIDE SEQUENCE</scope>
    <source>
        <strain evidence="1">Q6</strain>
    </source>
</reference>
<protein>
    <submittedName>
        <fullName evidence="1">TerD family protein</fullName>
    </submittedName>
</protein>
<dbReference type="EMBL" id="CP146022">
    <property type="protein sequence ID" value="WWQ69061.1"/>
    <property type="molecule type" value="Genomic_DNA"/>
</dbReference>
<gene>
    <name evidence="1" type="ORF">V2W30_19340</name>
</gene>
<keyword evidence="2" id="KW-1185">Reference proteome</keyword>
<organism evidence="1 2">
    <name type="scientific">Streptomyces citrinus</name>
    <dbReference type="NCBI Taxonomy" id="3118173"/>
    <lineage>
        <taxon>Bacteria</taxon>
        <taxon>Bacillati</taxon>
        <taxon>Actinomycetota</taxon>
        <taxon>Actinomycetes</taxon>
        <taxon>Kitasatosporales</taxon>
        <taxon>Streptomycetaceae</taxon>
        <taxon>Streptomyces</taxon>
    </lineage>
</organism>
<evidence type="ECO:0000313" key="1">
    <source>
        <dbReference type="EMBL" id="WWQ69061.1"/>
    </source>
</evidence>